<evidence type="ECO:0000256" key="7">
    <source>
        <dbReference type="RuleBase" id="RU003879"/>
    </source>
</evidence>
<evidence type="ECO:0000256" key="3">
    <source>
        <dbReference type="ARBA" id="ARBA00022475"/>
    </source>
</evidence>
<keyword evidence="7" id="KW-0653">Protein transport</keyword>
<dbReference type="PANTHER" id="PTHR30558">
    <property type="entry name" value="EXBD MEMBRANE COMPONENT OF PMF-DRIVEN MACROMOLECULE IMPORT SYSTEM"/>
    <property type="match status" value="1"/>
</dbReference>
<dbReference type="Gene3D" id="3.30.420.270">
    <property type="match status" value="1"/>
</dbReference>
<keyword evidence="7" id="KW-0813">Transport</keyword>
<name>A0ABW0SPG9_9GAMM</name>
<organism evidence="9 10">
    <name type="scientific">Lysobacter yangpyeongensis</name>
    <dbReference type="NCBI Taxonomy" id="346182"/>
    <lineage>
        <taxon>Bacteria</taxon>
        <taxon>Pseudomonadati</taxon>
        <taxon>Pseudomonadota</taxon>
        <taxon>Gammaproteobacteria</taxon>
        <taxon>Lysobacterales</taxon>
        <taxon>Lysobacteraceae</taxon>
        <taxon>Lysobacter</taxon>
    </lineage>
</organism>
<keyword evidence="6 8" id="KW-0472">Membrane</keyword>
<sequence>MATSLFVSDTRGTTHRAMAEMNITPLVDVMLVLLIIFMVAAPMVTRSIDLGLPQVPTELVSAKPPHASLTVQADGSVALDGVVLGEPALAAALQELARRAPNTVLDVRVNADADYQAFTTAVAAARHSGLGNIALQQK</sequence>
<reference evidence="10" key="1">
    <citation type="journal article" date="2019" name="Int. J. Syst. Evol. Microbiol.">
        <title>The Global Catalogue of Microorganisms (GCM) 10K type strain sequencing project: providing services to taxonomists for standard genome sequencing and annotation.</title>
        <authorList>
            <consortium name="The Broad Institute Genomics Platform"/>
            <consortium name="The Broad Institute Genome Sequencing Center for Infectious Disease"/>
            <person name="Wu L."/>
            <person name="Ma J."/>
        </authorList>
    </citation>
    <scope>NUCLEOTIDE SEQUENCE [LARGE SCALE GENOMIC DNA]</scope>
    <source>
        <strain evidence="10">KACC 11407</strain>
    </source>
</reference>
<evidence type="ECO:0000256" key="4">
    <source>
        <dbReference type="ARBA" id="ARBA00022692"/>
    </source>
</evidence>
<keyword evidence="4 7" id="KW-0812">Transmembrane</keyword>
<comment type="similarity">
    <text evidence="2 7">Belongs to the ExbD/TolR family.</text>
</comment>
<keyword evidence="3" id="KW-1003">Cell membrane</keyword>
<keyword evidence="5 8" id="KW-1133">Transmembrane helix</keyword>
<evidence type="ECO:0000256" key="2">
    <source>
        <dbReference type="ARBA" id="ARBA00005811"/>
    </source>
</evidence>
<evidence type="ECO:0000313" key="10">
    <source>
        <dbReference type="Proteomes" id="UP001596036"/>
    </source>
</evidence>
<evidence type="ECO:0000256" key="8">
    <source>
        <dbReference type="SAM" id="Phobius"/>
    </source>
</evidence>
<evidence type="ECO:0000256" key="6">
    <source>
        <dbReference type="ARBA" id="ARBA00023136"/>
    </source>
</evidence>
<feature type="transmembrane region" description="Helical" evidence="8">
    <location>
        <begin position="23"/>
        <end position="44"/>
    </location>
</feature>
<protein>
    <submittedName>
        <fullName evidence="9">ExbD/TolR family protein</fullName>
    </submittedName>
</protein>
<dbReference type="Proteomes" id="UP001596036">
    <property type="component" value="Unassembled WGS sequence"/>
</dbReference>
<proteinExistence type="inferred from homology"/>
<evidence type="ECO:0000256" key="1">
    <source>
        <dbReference type="ARBA" id="ARBA00004162"/>
    </source>
</evidence>
<dbReference type="EMBL" id="JBHSNM010000004">
    <property type="protein sequence ID" value="MFC5570826.1"/>
    <property type="molecule type" value="Genomic_DNA"/>
</dbReference>
<dbReference type="Pfam" id="PF02472">
    <property type="entry name" value="ExbD"/>
    <property type="match status" value="1"/>
</dbReference>
<dbReference type="RefSeq" id="WP_386755308.1">
    <property type="nucleotide sequence ID" value="NZ_JBHSNM010000004.1"/>
</dbReference>
<gene>
    <name evidence="9" type="ORF">ACFPN1_12220</name>
</gene>
<dbReference type="InterPro" id="IPR003400">
    <property type="entry name" value="ExbD"/>
</dbReference>
<dbReference type="PANTHER" id="PTHR30558:SF7">
    <property type="entry name" value="TOL-PAL SYSTEM PROTEIN TOLR"/>
    <property type="match status" value="1"/>
</dbReference>
<accession>A0ABW0SPG9</accession>
<comment type="subcellular location">
    <subcellularLocation>
        <location evidence="1">Cell membrane</location>
        <topology evidence="1">Single-pass membrane protein</topology>
    </subcellularLocation>
    <subcellularLocation>
        <location evidence="7">Cell membrane</location>
        <topology evidence="7">Single-pass type II membrane protein</topology>
    </subcellularLocation>
</comment>
<keyword evidence="10" id="KW-1185">Reference proteome</keyword>
<evidence type="ECO:0000256" key="5">
    <source>
        <dbReference type="ARBA" id="ARBA00022989"/>
    </source>
</evidence>
<evidence type="ECO:0000313" key="9">
    <source>
        <dbReference type="EMBL" id="MFC5570826.1"/>
    </source>
</evidence>
<comment type="caution">
    <text evidence="9">The sequence shown here is derived from an EMBL/GenBank/DDBJ whole genome shotgun (WGS) entry which is preliminary data.</text>
</comment>